<gene>
    <name evidence="1" type="ORF">CGZ54_09845</name>
</gene>
<evidence type="ECO:0000313" key="1">
    <source>
        <dbReference type="EMBL" id="PJG40083.1"/>
    </source>
</evidence>
<sequence>MRFIISESIRIDDEIFKALKNKNYNEFLQKEYGEGLAGLGMSISSPNDFTEEYKHDLRREIKLSNKSKSAILHMLNELIKEVNLEMNSTTNEFYIEFKKIFYNHFFLGDGNIDHDGWLKILNEVVNRIKDSLLDEDFYFPILANGLEKDEINLGIASIIPKENIFSDIQPNFTTDVIELAEEFCNSQLHPYKHFLKITIKNCSKERRKYLSKQIANFIVGIIQLFSEHFQIDSDVVALSLNPYPNYESFYITNNDDGYNYCFSSKGTIVHSAVFWQKFKQENASELGSIIKQIIIHATTPKSNPVLVDRLIDAIFIFRRAMQDNDDSSKIVKLTTTLERLVNTQKITSLPHL</sequence>
<protein>
    <submittedName>
        <fullName evidence="1">Uncharacterized protein</fullName>
    </submittedName>
</protein>
<dbReference type="Proteomes" id="UP000231328">
    <property type="component" value="Unassembled WGS sequence"/>
</dbReference>
<proteinExistence type="predicted"/>
<accession>A0AAP8GN90</accession>
<comment type="caution">
    <text evidence="1">The sequence shown here is derived from an EMBL/GenBank/DDBJ whole genome shotgun (WGS) entry which is preliminary data.</text>
</comment>
<dbReference type="RefSeq" id="WP_050597017.1">
    <property type="nucleotide sequence ID" value="NZ_CP114979.1"/>
</dbReference>
<evidence type="ECO:0000313" key="2">
    <source>
        <dbReference type="Proteomes" id="UP000231328"/>
    </source>
</evidence>
<dbReference type="EMBL" id="NMVR01000013">
    <property type="protein sequence ID" value="PJG40083.1"/>
    <property type="molecule type" value="Genomic_DNA"/>
</dbReference>
<dbReference type="AlphaFoldDB" id="A0AAP8GN90"/>
<organism evidence="1 2">
    <name type="scientific">Enterobacter hormaechei</name>
    <dbReference type="NCBI Taxonomy" id="158836"/>
    <lineage>
        <taxon>Bacteria</taxon>
        <taxon>Pseudomonadati</taxon>
        <taxon>Pseudomonadota</taxon>
        <taxon>Gammaproteobacteria</taxon>
        <taxon>Enterobacterales</taxon>
        <taxon>Enterobacteriaceae</taxon>
        <taxon>Enterobacter</taxon>
        <taxon>Enterobacter cloacae complex</taxon>
    </lineage>
</organism>
<reference evidence="1 2" key="1">
    <citation type="submission" date="2017-07" db="EMBL/GenBank/DDBJ databases">
        <title>Draft genome sequence of Enterobacter cloacae ST128, a clinical strain coproducing KPC-2 and NDM-1 carbapenemases.</title>
        <authorList>
            <person name="Li X."/>
        </authorList>
    </citation>
    <scope>NUCLEOTIDE SEQUENCE [LARGE SCALE GENOMIC DNA]</scope>
    <source>
        <strain evidence="1 2">HBY</strain>
    </source>
</reference>
<name>A0AAP8GN90_9ENTR</name>